<reference evidence="10" key="1">
    <citation type="submission" date="2021-09" db="EMBL/GenBank/DDBJ databases">
        <title>Genome analysis of Fictibacillus sp. KIGAM418 isolated from marine sediment.</title>
        <authorList>
            <person name="Seo M.-J."/>
            <person name="Cho E.-S."/>
            <person name="Hwang C.Y."/>
        </authorList>
    </citation>
    <scope>NUCLEOTIDE SEQUENCE</scope>
    <source>
        <strain evidence="10">KIGAM418</strain>
    </source>
</reference>
<dbReference type="InterPro" id="IPR050482">
    <property type="entry name" value="Sensor_HK_TwoCompSys"/>
</dbReference>
<dbReference type="InterPro" id="IPR005467">
    <property type="entry name" value="His_kinase_dom"/>
</dbReference>
<accession>A0A9X1XE05</accession>
<evidence type="ECO:0000256" key="7">
    <source>
        <dbReference type="ARBA" id="ARBA00022840"/>
    </source>
</evidence>
<dbReference type="Proteomes" id="UP001139011">
    <property type="component" value="Unassembled WGS sequence"/>
</dbReference>
<dbReference type="EMBL" id="JAIWJX010000002">
    <property type="protein sequence ID" value="MCK6259069.1"/>
    <property type="molecule type" value="Genomic_DNA"/>
</dbReference>
<dbReference type="InterPro" id="IPR003594">
    <property type="entry name" value="HATPase_dom"/>
</dbReference>
<evidence type="ECO:0000256" key="4">
    <source>
        <dbReference type="ARBA" id="ARBA00022679"/>
    </source>
</evidence>
<dbReference type="SUPFAM" id="SSF55874">
    <property type="entry name" value="ATPase domain of HSP90 chaperone/DNA topoisomerase II/histidine kinase"/>
    <property type="match status" value="1"/>
</dbReference>
<keyword evidence="5" id="KW-0547">Nucleotide-binding</keyword>
<dbReference type="AlphaFoldDB" id="A0A9X1XE05"/>
<evidence type="ECO:0000256" key="5">
    <source>
        <dbReference type="ARBA" id="ARBA00022741"/>
    </source>
</evidence>
<organism evidence="10 11">
    <name type="scientific">Fictibacillus marinisediminis</name>
    <dbReference type="NCBI Taxonomy" id="2878389"/>
    <lineage>
        <taxon>Bacteria</taxon>
        <taxon>Bacillati</taxon>
        <taxon>Bacillota</taxon>
        <taxon>Bacilli</taxon>
        <taxon>Bacillales</taxon>
        <taxon>Fictibacillaceae</taxon>
        <taxon>Fictibacillus</taxon>
    </lineage>
</organism>
<proteinExistence type="predicted"/>
<dbReference type="RefSeq" id="WP_248254281.1">
    <property type="nucleotide sequence ID" value="NZ_JAIWJX010000002.1"/>
</dbReference>
<dbReference type="PROSITE" id="PS50109">
    <property type="entry name" value="HIS_KIN"/>
    <property type="match status" value="1"/>
</dbReference>
<dbReference type="Pfam" id="PF02518">
    <property type="entry name" value="HATPase_c"/>
    <property type="match status" value="1"/>
</dbReference>
<dbReference type="GO" id="GO:0000155">
    <property type="term" value="F:phosphorelay sensor kinase activity"/>
    <property type="evidence" value="ECO:0007669"/>
    <property type="project" value="InterPro"/>
</dbReference>
<comment type="catalytic activity">
    <reaction evidence="1">
        <text>ATP + protein L-histidine = ADP + protein N-phospho-L-histidine.</text>
        <dbReference type="EC" id="2.7.13.3"/>
    </reaction>
</comment>
<evidence type="ECO:0000256" key="3">
    <source>
        <dbReference type="ARBA" id="ARBA00022553"/>
    </source>
</evidence>
<dbReference type="PANTHER" id="PTHR24421:SF10">
    <property type="entry name" value="NITRATE_NITRITE SENSOR PROTEIN NARQ"/>
    <property type="match status" value="1"/>
</dbReference>
<dbReference type="Gene3D" id="3.30.565.10">
    <property type="entry name" value="Histidine kinase-like ATPase, C-terminal domain"/>
    <property type="match status" value="1"/>
</dbReference>
<sequence>MKKRKIQLEKVTSYIIQSQEAEIKRIALELHEGIGQTLYSIYTGLQYIQTGLEKPHLTEYAQEISQSLERTIKEIRLLSVELHPPTLTTLGLLPAMKSFSKLFTSTFGIEVEIASAGKEQRVTEAQSVTLFRVCQEALTNAAKYADTSFIKIDFTWKENCLKIAVKDFGKGFFAEEPALQQSPGLQAMKERMKLAGGHCRITSEAGMGTVVEMQIPL</sequence>
<keyword evidence="6 10" id="KW-0418">Kinase</keyword>
<evidence type="ECO:0000259" key="9">
    <source>
        <dbReference type="PROSITE" id="PS50109"/>
    </source>
</evidence>
<feature type="domain" description="Histidine kinase" evidence="9">
    <location>
        <begin position="29"/>
        <end position="217"/>
    </location>
</feature>
<keyword evidence="3" id="KW-0597">Phosphoprotein</keyword>
<dbReference type="PANTHER" id="PTHR24421">
    <property type="entry name" value="NITRATE/NITRITE SENSOR PROTEIN NARX-RELATED"/>
    <property type="match status" value="1"/>
</dbReference>
<dbReference type="Pfam" id="PF07730">
    <property type="entry name" value="HisKA_3"/>
    <property type="match status" value="1"/>
</dbReference>
<dbReference type="EC" id="2.7.13.3" evidence="2"/>
<comment type="caution">
    <text evidence="10">The sequence shown here is derived from an EMBL/GenBank/DDBJ whole genome shotgun (WGS) entry which is preliminary data.</text>
</comment>
<protein>
    <recommendedName>
        <fullName evidence="2">histidine kinase</fullName>
        <ecNumber evidence="2">2.7.13.3</ecNumber>
    </recommendedName>
</protein>
<evidence type="ECO:0000313" key="10">
    <source>
        <dbReference type="EMBL" id="MCK6259069.1"/>
    </source>
</evidence>
<evidence type="ECO:0000313" key="11">
    <source>
        <dbReference type="Proteomes" id="UP001139011"/>
    </source>
</evidence>
<evidence type="ECO:0000256" key="2">
    <source>
        <dbReference type="ARBA" id="ARBA00012438"/>
    </source>
</evidence>
<evidence type="ECO:0000256" key="6">
    <source>
        <dbReference type="ARBA" id="ARBA00022777"/>
    </source>
</evidence>
<evidence type="ECO:0000256" key="8">
    <source>
        <dbReference type="ARBA" id="ARBA00023012"/>
    </source>
</evidence>
<keyword evidence="4" id="KW-0808">Transferase</keyword>
<dbReference type="CDD" id="cd16917">
    <property type="entry name" value="HATPase_UhpB-NarQ-NarX-like"/>
    <property type="match status" value="1"/>
</dbReference>
<evidence type="ECO:0000256" key="1">
    <source>
        <dbReference type="ARBA" id="ARBA00000085"/>
    </source>
</evidence>
<dbReference type="GO" id="GO:0005524">
    <property type="term" value="F:ATP binding"/>
    <property type="evidence" value="ECO:0007669"/>
    <property type="project" value="UniProtKB-KW"/>
</dbReference>
<dbReference type="InterPro" id="IPR036890">
    <property type="entry name" value="HATPase_C_sf"/>
</dbReference>
<dbReference type="InterPro" id="IPR011712">
    <property type="entry name" value="Sig_transdc_His_kin_sub3_dim/P"/>
</dbReference>
<keyword evidence="8" id="KW-0902">Two-component regulatory system</keyword>
<dbReference type="GO" id="GO:0046983">
    <property type="term" value="F:protein dimerization activity"/>
    <property type="evidence" value="ECO:0007669"/>
    <property type="project" value="InterPro"/>
</dbReference>
<keyword evidence="11" id="KW-1185">Reference proteome</keyword>
<name>A0A9X1XE05_9BACL</name>
<keyword evidence="7" id="KW-0067">ATP-binding</keyword>
<dbReference type="GO" id="GO:0016020">
    <property type="term" value="C:membrane"/>
    <property type="evidence" value="ECO:0007669"/>
    <property type="project" value="InterPro"/>
</dbReference>
<dbReference type="Gene3D" id="1.20.5.1930">
    <property type="match status" value="1"/>
</dbReference>
<gene>
    <name evidence="10" type="ORF">LCY76_21085</name>
</gene>